<dbReference type="InterPro" id="IPR011333">
    <property type="entry name" value="SKP1/BTB/POZ_sf"/>
</dbReference>
<dbReference type="AlphaFoldDB" id="A0A9P7GK99"/>
<comment type="caution">
    <text evidence="1">The sequence shown here is derived from an EMBL/GenBank/DDBJ whole genome shotgun (WGS) entry which is preliminary data.</text>
</comment>
<evidence type="ECO:0000313" key="1">
    <source>
        <dbReference type="EMBL" id="KAG5651576.1"/>
    </source>
</evidence>
<proteinExistence type="predicted"/>
<dbReference type="OrthoDB" id="3184970at2759"/>
<reference evidence="1" key="1">
    <citation type="submission" date="2021-02" db="EMBL/GenBank/DDBJ databases">
        <authorList>
            <person name="Nieuwenhuis M."/>
            <person name="Van De Peppel L.J.J."/>
        </authorList>
    </citation>
    <scope>NUCLEOTIDE SEQUENCE</scope>
    <source>
        <strain evidence="1">D49</strain>
    </source>
</reference>
<accession>A0A9P7GK99</accession>
<gene>
    <name evidence="1" type="ORF">H0H81_008159</name>
</gene>
<dbReference type="SUPFAM" id="SSF54695">
    <property type="entry name" value="POZ domain"/>
    <property type="match status" value="1"/>
</dbReference>
<dbReference type="EMBL" id="JABCKI010000224">
    <property type="protein sequence ID" value="KAG5651576.1"/>
    <property type="molecule type" value="Genomic_DNA"/>
</dbReference>
<protein>
    <recommendedName>
        <fullName evidence="3">BTB domain-containing protein</fullName>
    </recommendedName>
</protein>
<organism evidence="1 2">
    <name type="scientific">Sphagnurus paluster</name>
    <dbReference type="NCBI Taxonomy" id="117069"/>
    <lineage>
        <taxon>Eukaryota</taxon>
        <taxon>Fungi</taxon>
        <taxon>Dikarya</taxon>
        <taxon>Basidiomycota</taxon>
        <taxon>Agaricomycotina</taxon>
        <taxon>Agaricomycetes</taxon>
        <taxon>Agaricomycetidae</taxon>
        <taxon>Agaricales</taxon>
        <taxon>Tricholomatineae</taxon>
        <taxon>Lyophyllaceae</taxon>
        <taxon>Sphagnurus</taxon>
    </lineage>
</organism>
<evidence type="ECO:0008006" key="3">
    <source>
        <dbReference type="Google" id="ProtNLM"/>
    </source>
</evidence>
<evidence type="ECO:0000313" key="2">
    <source>
        <dbReference type="Proteomes" id="UP000717328"/>
    </source>
</evidence>
<dbReference type="Proteomes" id="UP000717328">
    <property type="component" value="Unassembled WGS sequence"/>
</dbReference>
<reference evidence="1" key="2">
    <citation type="submission" date="2021-10" db="EMBL/GenBank/DDBJ databases">
        <title>Phylogenomics reveals ancestral predisposition of the termite-cultivated fungus Termitomyces towards a domesticated lifestyle.</title>
        <authorList>
            <person name="Auxier B."/>
            <person name="Grum-Grzhimaylo A."/>
            <person name="Cardenas M.E."/>
            <person name="Lodge J.D."/>
            <person name="Laessoe T."/>
            <person name="Pedersen O."/>
            <person name="Smith M.E."/>
            <person name="Kuyper T.W."/>
            <person name="Franco-Molano E.A."/>
            <person name="Baroni T.J."/>
            <person name="Aanen D.K."/>
        </authorList>
    </citation>
    <scope>NUCLEOTIDE SEQUENCE</scope>
    <source>
        <strain evidence="1">D49</strain>
    </source>
</reference>
<name>A0A9P7GK99_9AGAR</name>
<sequence length="90" mass="10454">MRIDDVLFHIHRRNLETNTAAFPPAEFETKGEIVELEENAATLELLFQFIYPQHHPHLDTTPFEVLAPLAEAAEKYEVYAAMNICRVRMK</sequence>
<keyword evidence="2" id="KW-1185">Reference proteome</keyword>